<reference evidence="2 3" key="1">
    <citation type="journal article" date="2012" name="J. Bacteriol.">
        <title>Genome sequence of the human- and animal-pathogenic strain Nocardia cyriacigeorgica GUH-2.</title>
        <authorList>
            <person name="Zoropogui A."/>
            <person name="Pujic P."/>
            <person name="Normand P."/>
            <person name="Barbe V."/>
            <person name="Beaman B."/>
            <person name="Beaman L."/>
            <person name="Boiron P."/>
            <person name="Colinon C."/>
            <person name="Deredjian A."/>
            <person name="Graindorge A."/>
            <person name="Mangenot S."/>
            <person name="Nazaret S."/>
            <person name="Neto M."/>
            <person name="Petit S."/>
            <person name="Roche D."/>
            <person name="Vallenet D."/>
            <person name="Rodriguez-Nava V."/>
            <person name="Richard Y."/>
            <person name="Cournoyer B."/>
            <person name="Blaha D."/>
        </authorList>
    </citation>
    <scope>NUCLEOTIDE SEQUENCE [LARGE SCALE GENOMIC DNA]</scope>
    <source>
        <strain evidence="2 3">GUH-2</strain>
    </source>
</reference>
<dbReference type="AlphaFoldDB" id="H6QZB5"/>
<dbReference type="HOGENOM" id="CLU_2586179_0_0_11"/>
<feature type="region of interest" description="Disordered" evidence="1">
    <location>
        <begin position="56"/>
        <end position="80"/>
    </location>
</feature>
<evidence type="ECO:0000313" key="2">
    <source>
        <dbReference type="EMBL" id="CCF64074.1"/>
    </source>
</evidence>
<name>H6QZB5_NOCCG</name>
<keyword evidence="3" id="KW-1185">Reference proteome</keyword>
<sequence length="80" mass="8918">MKVWMVSAGTKAKIGDKHTHTSLVRVEANEPWPDAGMTVLRWGQLAGTEPIAASPIEFPWAQQRPDSVRDTGFHPHDRSK</sequence>
<organism evidence="2 3">
    <name type="scientific">Nocardia cyriacigeorgica (strain GUH-2)</name>
    <dbReference type="NCBI Taxonomy" id="1127134"/>
    <lineage>
        <taxon>Bacteria</taxon>
        <taxon>Bacillati</taxon>
        <taxon>Actinomycetota</taxon>
        <taxon>Actinomycetes</taxon>
        <taxon>Mycobacteriales</taxon>
        <taxon>Nocardiaceae</taxon>
        <taxon>Nocardia</taxon>
    </lineage>
</organism>
<dbReference type="KEGG" id="ncy:NOCYR_3309"/>
<dbReference type="Proteomes" id="UP000008190">
    <property type="component" value="Chromosome"/>
</dbReference>
<evidence type="ECO:0000256" key="1">
    <source>
        <dbReference type="SAM" id="MobiDB-lite"/>
    </source>
</evidence>
<proteinExistence type="predicted"/>
<feature type="compositionally biased region" description="Basic and acidic residues" evidence="1">
    <location>
        <begin position="66"/>
        <end position="80"/>
    </location>
</feature>
<accession>H6QZB5</accession>
<evidence type="ECO:0000313" key="3">
    <source>
        <dbReference type="Proteomes" id="UP000008190"/>
    </source>
</evidence>
<dbReference type="EMBL" id="FO082843">
    <property type="protein sequence ID" value="CCF64074.1"/>
    <property type="molecule type" value="Genomic_DNA"/>
</dbReference>
<gene>
    <name evidence="2" type="ordered locus">NOCYR_3309</name>
</gene>
<protein>
    <submittedName>
        <fullName evidence="2">Uncharacterized protein</fullName>
    </submittedName>
</protein>